<reference evidence="1" key="1">
    <citation type="journal article" date="2020" name="Fungal Divers.">
        <title>Resolving the Mortierellaceae phylogeny through synthesis of multi-gene phylogenetics and phylogenomics.</title>
        <authorList>
            <person name="Vandepol N."/>
            <person name="Liber J."/>
            <person name="Desiro A."/>
            <person name="Na H."/>
            <person name="Kennedy M."/>
            <person name="Barry K."/>
            <person name="Grigoriev I.V."/>
            <person name="Miller A.N."/>
            <person name="O'Donnell K."/>
            <person name="Stajich J.E."/>
            <person name="Bonito G."/>
        </authorList>
    </citation>
    <scope>NUCLEOTIDE SEQUENCE</scope>
    <source>
        <strain evidence="1">KOD1015</strain>
    </source>
</reference>
<proteinExistence type="predicted"/>
<evidence type="ECO:0000313" key="1">
    <source>
        <dbReference type="EMBL" id="KAF9585627.1"/>
    </source>
</evidence>
<keyword evidence="2" id="KW-1185">Reference proteome</keyword>
<dbReference type="EMBL" id="JAABOA010000147">
    <property type="protein sequence ID" value="KAF9585627.1"/>
    <property type="molecule type" value="Genomic_DNA"/>
</dbReference>
<evidence type="ECO:0000313" key="2">
    <source>
        <dbReference type="Proteomes" id="UP000780801"/>
    </source>
</evidence>
<sequence length="95" mass="10854">MSLCRKHGLKFAFRMTFVDRHTVRILGEVIPQGVERAKRLVSSQYQKHKTGKTRIGTMDWGHEAELQKLNGAEILDTIKGVNDGIKKSESEIKKF</sequence>
<organism evidence="1 2">
    <name type="scientific">Lunasporangiospora selenospora</name>
    <dbReference type="NCBI Taxonomy" id="979761"/>
    <lineage>
        <taxon>Eukaryota</taxon>
        <taxon>Fungi</taxon>
        <taxon>Fungi incertae sedis</taxon>
        <taxon>Mucoromycota</taxon>
        <taxon>Mortierellomycotina</taxon>
        <taxon>Mortierellomycetes</taxon>
        <taxon>Mortierellales</taxon>
        <taxon>Mortierellaceae</taxon>
        <taxon>Lunasporangiospora</taxon>
    </lineage>
</organism>
<gene>
    <name evidence="1" type="ORF">BGW38_001477</name>
</gene>
<dbReference type="Proteomes" id="UP000780801">
    <property type="component" value="Unassembled WGS sequence"/>
</dbReference>
<accession>A0A9P6KI59</accession>
<protein>
    <submittedName>
        <fullName evidence="1">Uncharacterized protein</fullName>
    </submittedName>
</protein>
<dbReference type="AlphaFoldDB" id="A0A9P6KI59"/>
<name>A0A9P6KI59_9FUNG</name>
<dbReference type="OrthoDB" id="2436324at2759"/>
<comment type="caution">
    <text evidence="1">The sequence shown here is derived from an EMBL/GenBank/DDBJ whole genome shotgun (WGS) entry which is preliminary data.</text>
</comment>